<reference evidence="2" key="1">
    <citation type="submission" date="2022-05" db="EMBL/GenBank/DDBJ databases">
        <title>An RpoN-dependent PEP-CTERM gene is involved in floc formation of an Aquincola tertiaricarbonis strain.</title>
        <authorList>
            <person name="Qiu D."/>
            <person name="Xia M."/>
        </authorList>
    </citation>
    <scope>NUCLEOTIDE SEQUENCE</scope>
    <source>
        <strain evidence="2">RN12</strain>
    </source>
</reference>
<sequence>MIYVVTFVLALALIVPGSMHRSFNLLGGLVLLTILCVMTSIRLDTGTDFPTYVAIWDNFPPLEQAHFGDLIGGFYEPLFSVANALLKTFSSSQFLFFAFYACLTLIVLHVALQRIPRINLPYAYAYYFAVFLLPYTFNAMRQSIAMSIFLLAIPAVVERRTRMVLLLSLAAGGFHFSGFLIGVGYVFLRVCDRLGLKVWTVFLISAGVGVVMAATGLLSRIFFLIFPGTVEVYADLFDATSSVSNIVMRLGLCVLMLTGADVGRGERRHINALLTVYFLGLLIYLALFQFNLLATRFNMLFRVLEVVLFPLIAARLPMGRRLVFGGTTLALALATLLVTAAEPDYAYAFSLPF</sequence>
<evidence type="ECO:0000313" key="3">
    <source>
        <dbReference type="Proteomes" id="UP001056201"/>
    </source>
</evidence>
<keyword evidence="3" id="KW-1185">Reference proteome</keyword>
<dbReference type="EMBL" id="CP097636">
    <property type="protein sequence ID" value="URI09282.1"/>
    <property type="molecule type" value="Genomic_DNA"/>
</dbReference>
<feature type="transmembrane region" description="Helical" evidence="1">
    <location>
        <begin position="94"/>
        <end position="112"/>
    </location>
</feature>
<feature type="transmembrane region" description="Helical" evidence="1">
    <location>
        <begin position="270"/>
        <end position="293"/>
    </location>
</feature>
<feature type="transmembrane region" description="Helical" evidence="1">
    <location>
        <begin position="163"/>
        <end position="188"/>
    </location>
</feature>
<dbReference type="Proteomes" id="UP001056201">
    <property type="component" value="Chromosome 2"/>
</dbReference>
<keyword evidence="1" id="KW-0812">Transmembrane</keyword>
<dbReference type="InterPro" id="IPR049458">
    <property type="entry name" value="EpsG-like"/>
</dbReference>
<keyword evidence="1" id="KW-0472">Membrane</keyword>
<name>A0ABY4SBJ6_AQUTE</name>
<feature type="transmembrane region" description="Helical" evidence="1">
    <location>
        <begin position="323"/>
        <end position="341"/>
    </location>
</feature>
<feature type="transmembrane region" description="Helical" evidence="1">
    <location>
        <begin position="200"/>
        <end position="226"/>
    </location>
</feature>
<gene>
    <name evidence="2" type="ORF">MW290_27335</name>
</gene>
<keyword evidence="1" id="KW-1133">Transmembrane helix</keyword>
<dbReference type="Pfam" id="PF14897">
    <property type="entry name" value="EpsG"/>
    <property type="match status" value="1"/>
</dbReference>
<organism evidence="2 3">
    <name type="scientific">Aquincola tertiaricarbonis</name>
    <dbReference type="NCBI Taxonomy" id="391953"/>
    <lineage>
        <taxon>Bacteria</taxon>
        <taxon>Pseudomonadati</taxon>
        <taxon>Pseudomonadota</taxon>
        <taxon>Betaproteobacteria</taxon>
        <taxon>Burkholderiales</taxon>
        <taxon>Sphaerotilaceae</taxon>
        <taxon>Aquincola</taxon>
    </lineage>
</organism>
<evidence type="ECO:0000313" key="2">
    <source>
        <dbReference type="EMBL" id="URI09282.1"/>
    </source>
</evidence>
<feature type="transmembrane region" description="Helical" evidence="1">
    <location>
        <begin position="124"/>
        <end position="157"/>
    </location>
</feature>
<protein>
    <submittedName>
        <fullName evidence="2">EpsG family protein</fullName>
    </submittedName>
</protein>
<proteinExistence type="predicted"/>
<accession>A0ABY4SBJ6</accession>
<evidence type="ECO:0000256" key="1">
    <source>
        <dbReference type="SAM" id="Phobius"/>
    </source>
</evidence>
<dbReference type="RefSeq" id="WP_250197513.1">
    <property type="nucleotide sequence ID" value="NZ_CP097636.1"/>
</dbReference>